<evidence type="ECO:0000256" key="1">
    <source>
        <dbReference type="SAM" id="Phobius"/>
    </source>
</evidence>
<evidence type="ECO:0000313" key="2">
    <source>
        <dbReference type="EMBL" id="GAA6195598.1"/>
    </source>
</evidence>
<feature type="transmembrane region" description="Helical" evidence="1">
    <location>
        <begin position="677"/>
        <end position="696"/>
    </location>
</feature>
<feature type="transmembrane region" description="Helical" evidence="1">
    <location>
        <begin position="230"/>
        <end position="248"/>
    </location>
</feature>
<organism evidence="2 3">
    <name type="scientific">Pseudophaeobacter arcticus</name>
    <dbReference type="NCBI Taxonomy" id="385492"/>
    <lineage>
        <taxon>Bacteria</taxon>
        <taxon>Pseudomonadati</taxon>
        <taxon>Pseudomonadota</taxon>
        <taxon>Alphaproteobacteria</taxon>
        <taxon>Rhodobacterales</taxon>
        <taxon>Paracoccaceae</taxon>
        <taxon>Pseudophaeobacter</taxon>
    </lineage>
</organism>
<protein>
    <submittedName>
        <fullName evidence="2">MMPL family transporter</fullName>
    </submittedName>
</protein>
<accession>A0ABQ0AIA7</accession>
<feature type="transmembrane region" description="Helical" evidence="1">
    <location>
        <begin position="645"/>
        <end position="665"/>
    </location>
</feature>
<reference evidence="2 3" key="1">
    <citation type="submission" date="2024-04" db="EMBL/GenBank/DDBJ databases">
        <title>Draft genome sequence of Pseudophaeobacter arcticus NBRC 116598.</title>
        <authorList>
            <person name="Miyakawa T."/>
            <person name="Kusuya Y."/>
            <person name="Miura T."/>
        </authorList>
    </citation>
    <scope>NUCLEOTIDE SEQUENCE [LARGE SCALE GENOMIC DNA]</scope>
    <source>
        <strain evidence="2 3">SU-CL00105</strain>
    </source>
</reference>
<dbReference type="InterPro" id="IPR050545">
    <property type="entry name" value="Mycobact_MmpL"/>
</dbReference>
<dbReference type="EMBL" id="BAABWU010000002">
    <property type="protein sequence ID" value="GAA6195598.1"/>
    <property type="molecule type" value="Genomic_DNA"/>
</dbReference>
<proteinExistence type="predicted"/>
<keyword evidence="1" id="KW-0472">Membrane</keyword>
<evidence type="ECO:0000313" key="3">
    <source>
        <dbReference type="Proteomes" id="UP001441944"/>
    </source>
</evidence>
<dbReference type="RefSeq" id="WP_353397600.1">
    <property type="nucleotide sequence ID" value="NZ_BAABWU010000002.1"/>
</dbReference>
<dbReference type="PANTHER" id="PTHR33406:SF13">
    <property type="entry name" value="MEMBRANE PROTEIN YDFJ"/>
    <property type="match status" value="1"/>
</dbReference>
<feature type="transmembrane region" description="Helical" evidence="1">
    <location>
        <begin position="343"/>
        <end position="364"/>
    </location>
</feature>
<keyword evidence="3" id="KW-1185">Reference proteome</keyword>
<gene>
    <name evidence="2" type="ORF">NBRC116598_10420</name>
</gene>
<feature type="transmembrane region" description="Helical" evidence="1">
    <location>
        <begin position="283"/>
        <end position="305"/>
    </location>
</feature>
<dbReference type="PANTHER" id="PTHR33406">
    <property type="entry name" value="MEMBRANE PROTEIN MJ1562-RELATED"/>
    <property type="match status" value="1"/>
</dbReference>
<name>A0ABQ0AIA7_9RHOB</name>
<comment type="caution">
    <text evidence="2">The sequence shown here is derived from an EMBL/GenBank/DDBJ whole genome shotgun (WGS) entry which is preliminary data.</text>
</comment>
<feature type="transmembrane region" description="Helical" evidence="1">
    <location>
        <begin position="702"/>
        <end position="723"/>
    </location>
</feature>
<dbReference type="SUPFAM" id="SSF82866">
    <property type="entry name" value="Multidrug efflux transporter AcrB transmembrane domain"/>
    <property type="match status" value="2"/>
</dbReference>
<feature type="transmembrane region" description="Helical" evidence="1">
    <location>
        <begin position="593"/>
        <end position="614"/>
    </location>
</feature>
<feature type="transmembrane region" description="Helical" evidence="1">
    <location>
        <begin position="317"/>
        <end position="337"/>
    </location>
</feature>
<dbReference type="Proteomes" id="UP001441944">
    <property type="component" value="Unassembled WGS sequence"/>
</dbReference>
<feature type="transmembrane region" description="Helical" evidence="1">
    <location>
        <begin position="255"/>
        <end position="277"/>
    </location>
</feature>
<keyword evidence="1" id="KW-0812">Transmembrane</keyword>
<keyword evidence="1" id="KW-1133">Transmembrane helix</keyword>
<sequence length="731" mass="78451">MTRIILGVLGLIGLVLLLAPWVTISSDTEALTVGDNAGLPSLTDGAGLDVLVAFSHPQVSQRNRAAKEIAHHLRQDPLVDEVLVTTPAPSEEFDSWVWENRLKLAPPAQSDLESQSMVRRLVEAKDYFSDAASIVFGDRFLRDPTGSYWRIIERFESPGDAFPVVNGVWQSNDNSAAILHIRLVQFPFDAQALQDWSSALRDLAAHEGMTALLLGVRVIAAETTQFNSTASARASTIASLLLVIWLIWSLRSVVLVVHTFLPLALGVAAAIGVVNLAFGSVHILALAFGGVLLGLALDYPIHVMAHHGSRRSKANRLILLGAATTGLSFLAMVGTQVPALVQAGVFILVGLSVAAIASVVMPVPKRAEIRGIALSAFGFYLPAKAWIEATLIGAGLVTVVLFNQPPPITLFEPPEHIRTELAELNQKLVLPSSTYAIDVEGETLSALLENEVQLAAKLDQAIEDGDLHSYQMLSQWLSPSRALHSSVSDFQAEAELALEQAGMAVAFAEQQTLAFERALLAPGLQPEDLSRFPELQGLARRLSVSEGRWKERVELVLPQGSSQLDLTLTTPGAELVDLLAPIRQTMTDLRSRIASWLLAGLLCGMGVLAVGLGSRSEALRIFRTCCAVLGGSACIIIAVYGAFSIFHIVAMALVVGIGVDYDLILTGMKGDKDSKTSARSVFVCAGSTLIAFLVLSLSEVQILHQIGATVTMGLMLMLFLTLAQTKRNEDL</sequence>